<evidence type="ECO:0000313" key="9">
    <source>
        <dbReference type="EMBL" id="CAG5016062.1"/>
    </source>
</evidence>
<dbReference type="Pfam" id="PF07715">
    <property type="entry name" value="Plug"/>
    <property type="match status" value="1"/>
</dbReference>
<keyword evidence="5 7" id="KW-0472">Membrane</keyword>
<evidence type="ECO:0000256" key="1">
    <source>
        <dbReference type="ARBA" id="ARBA00004571"/>
    </source>
</evidence>
<comment type="similarity">
    <text evidence="7">Belongs to the TonB-dependent receptor family.</text>
</comment>
<feature type="domain" description="TonB-dependent receptor plug" evidence="8">
    <location>
        <begin position="161"/>
        <end position="297"/>
    </location>
</feature>
<keyword evidence="3 7" id="KW-1134">Transmembrane beta strand</keyword>
<dbReference type="InterPro" id="IPR008969">
    <property type="entry name" value="CarboxyPept-like_regulatory"/>
</dbReference>
<dbReference type="Gene3D" id="2.40.170.20">
    <property type="entry name" value="TonB-dependent receptor, beta-barrel domain"/>
    <property type="match status" value="1"/>
</dbReference>
<keyword evidence="4 7" id="KW-0812">Transmembrane</keyword>
<dbReference type="AlphaFoldDB" id="A0A916JHN3"/>
<dbReference type="Gene3D" id="2.170.130.10">
    <property type="entry name" value="TonB-dependent receptor, plug domain"/>
    <property type="match status" value="1"/>
</dbReference>
<organism evidence="9 10">
    <name type="scientific">Dyadobacter helix</name>
    <dbReference type="NCBI Taxonomy" id="2822344"/>
    <lineage>
        <taxon>Bacteria</taxon>
        <taxon>Pseudomonadati</taxon>
        <taxon>Bacteroidota</taxon>
        <taxon>Cytophagia</taxon>
        <taxon>Cytophagales</taxon>
        <taxon>Spirosomataceae</taxon>
        <taxon>Dyadobacter</taxon>
    </lineage>
</organism>
<evidence type="ECO:0000256" key="3">
    <source>
        <dbReference type="ARBA" id="ARBA00022452"/>
    </source>
</evidence>
<evidence type="ECO:0000256" key="5">
    <source>
        <dbReference type="ARBA" id="ARBA00023136"/>
    </source>
</evidence>
<dbReference type="InterPro" id="IPR037066">
    <property type="entry name" value="Plug_dom_sf"/>
</dbReference>
<dbReference type="InterPro" id="IPR012910">
    <property type="entry name" value="Plug_dom"/>
</dbReference>
<dbReference type="PROSITE" id="PS52016">
    <property type="entry name" value="TONB_DEPENDENT_REC_3"/>
    <property type="match status" value="1"/>
</dbReference>
<dbReference type="GO" id="GO:0009279">
    <property type="term" value="C:cell outer membrane"/>
    <property type="evidence" value="ECO:0007669"/>
    <property type="project" value="UniProtKB-SubCell"/>
</dbReference>
<evidence type="ECO:0000256" key="2">
    <source>
        <dbReference type="ARBA" id="ARBA00022448"/>
    </source>
</evidence>
<name>A0A916JHN3_9BACT</name>
<keyword evidence="10" id="KW-1185">Reference proteome</keyword>
<dbReference type="NCBIfam" id="TIGR04057">
    <property type="entry name" value="SusC_RagA_signa"/>
    <property type="match status" value="1"/>
</dbReference>
<dbReference type="NCBIfam" id="TIGR04056">
    <property type="entry name" value="OMP_RagA_SusC"/>
    <property type="match status" value="1"/>
</dbReference>
<keyword evidence="9" id="KW-0675">Receptor</keyword>
<evidence type="ECO:0000259" key="8">
    <source>
        <dbReference type="Pfam" id="PF07715"/>
    </source>
</evidence>
<gene>
    <name evidence="9" type="ORF">DYBT9275_05470</name>
</gene>
<keyword evidence="6 7" id="KW-0998">Cell outer membrane</keyword>
<accession>A0A916JHN3</accession>
<evidence type="ECO:0000256" key="4">
    <source>
        <dbReference type="ARBA" id="ARBA00022692"/>
    </source>
</evidence>
<dbReference type="InterPro" id="IPR023997">
    <property type="entry name" value="TonB-dep_OMP_SusC/RagA_CS"/>
</dbReference>
<comment type="caution">
    <text evidence="9">The sequence shown here is derived from an EMBL/GenBank/DDBJ whole genome shotgun (WGS) entry which is preliminary data.</text>
</comment>
<reference evidence="9" key="1">
    <citation type="submission" date="2021-04" db="EMBL/GenBank/DDBJ databases">
        <authorList>
            <person name="Rodrigo-Torres L."/>
            <person name="Arahal R. D."/>
            <person name="Lucena T."/>
        </authorList>
    </citation>
    <scope>NUCLEOTIDE SEQUENCE</scope>
    <source>
        <strain evidence="9">CECT 9275</strain>
    </source>
</reference>
<sequence>MQDPREKRLEDNHFLKQRPTSKPGKDMISKENSLISPFKMLIRFRCKSGFVTALFVILQSVCCYAQNTSPLKGKVYDAGNETALPGVSVMLKNTQTGTTTDVNGDFELPVPVSGSALVFSYVGYESQTVELSGQKTIEIRLKGSQNALDEVVVVGYGSQRKKDLTGSIVRITSDKFLQPSTGSFDQMLQGKVPGVQISQTTGAPGGNVNILIRGVSSITGGTQPLYVIDGFAIGSGGGGSDMRSYGGSSFSSAGMAGNTANRVNPLSSINPSDIESIEVLKDASATAIYGSRGANGVVIITTKRGSGSKSQISVDASYGFQEVANKLKLLNARQYAEYFVDARDNARAYEGGSVNDPNEVRSAATRVRPEFRNPASLTTDTDWQDVLFRVAPVRNVQLSSTGGNDKTKFFISGGYFSQEGIIINSDYNRFNLRVNVDAQVTKRVKIGTSTSGSYGFGRFANTESHYGQGGLLTNVLSASPTIPVYDQNGNYYFNQADVTDGLGFLANVLAVSDGTQDRRKTMNIFTNNFLEVALTDDLVFKSSIGVNFGANTIRLWRSSAVPNFTSLNYPATAGVTKTESLDWLNENTLTYAKVFQGKHFVNAVGGFTAQKNSVERLSAGASDFPSEYVEYLSAGIVNAGTHFNSEWSLLSMMARVNYSFASKYLFTATVRRDGSSRFGGNNKWGVFPSVSVGYNISEENFMKNIKFISNLKLRASYGISGNNQIGNYTHIGLLSGTRYVENNALKPGLVPSSLSNDDLTWEKSRQTNLGLDLGLFADRIALTFDVYRDLKTDLLLAVQLPAASGFSSSTQNIGDIRNKGMEIGLRTINLRFKRFEWNSNITLSANRNKVLRLATEGGRIANSAYQITQVGSPVSSFYLLNTLGVFMTSKELDGAALQHPKTQAGDLKFEDVNGDGVINQNDRKIMGSPWPDFTWGFDNNFAWRNLNLNVAVVGSQGAYTFLETTLLGSGGVQNALQIEDQRWRSEANPGNGIIPRAVRNGYATSSGGTVSRYLFDNSFARIRNVNLSYDLPKEAASRLHLSNLNVYLNAANLFTFTKYPGYDPESSVAGDNIVNAGIDYLNYPLPRTYTLGIKFSF</sequence>
<comment type="subcellular location">
    <subcellularLocation>
        <location evidence="1 7">Cell outer membrane</location>
        <topology evidence="1 7">Multi-pass membrane protein</topology>
    </subcellularLocation>
</comment>
<protein>
    <submittedName>
        <fullName evidence="9">TonB-dependent receptor P3</fullName>
    </submittedName>
</protein>
<dbReference type="Proteomes" id="UP000680038">
    <property type="component" value="Unassembled WGS sequence"/>
</dbReference>
<dbReference type="InterPro" id="IPR039426">
    <property type="entry name" value="TonB-dep_rcpt-like"/>
</dbReference>
<evidence type="ECO:0000256" key="7">
    <source>
        <dbReference type="PROSITE-ProRule" id="PRU01360"/>
    </source>
</evidence>
<dbReference type="SUPFAM" id="SSF49464">
    <property type="entry name" value="Carboxypeptidase regulatory domain-like"/>
    <property type="match status" value="1"/>
</dbReference>
<dbReference type="InterPro" id="IPR023996">
    <property type="entry name" value="TonB-dep_OMP_SusC/RagA"/>
</dbReference>
<dbReference type="Pfam" id="PF13715">
    <property type="entry name" value="CarbopepD_reg_2"/>
    <property type="match status" value="1"/>
</dbReference>
<dbReference type="EMBL" id="CAJRAF010000004">
    <property type="protein sequence ID" value="CAG5016062.1"/>
    <property type="molecule type" value="Genomic_DNA"/>
</dbReference>
<evidence type="ECO:0000256" key="6">
    <source>
        <dbReference type="ARBA" id="ARBA00023237"/>
    </source>
</evidence>
<dbReference type="InterPro" id="IPR036942">
    <property type="entry name" value="Beta-barrel_TonB_sf"/>
</dbReference>
<dbReference type="Gene3D" id="2.60.40.1120">
    <property type="entry name" value="Carboxypeptidase-like, regulatory domain"/>
    <property type="match status" value="1"/>
</dbReference>
<proteinExistence type="inferred from homology"/>
<dbReference type="SUPFAM" id="SSF56935">
    <property type="entry name" value="Porins"/>
    <property type="match status" value="1"/>
</dbReference>
<evidence type="ECO:0000313" key="10">
    <source>
        <dbReference type="Proteomes" id="UP000680038"/>
    </source>
</evidence>
<keyword evidence="2 7" id="KW-0813">Transport</keyword>